<dbReference type="PROSITE" id="PS51713">
    <property type="entry name" value="G_ERA"/>
    <property type="match status" value="1"/>
</dbReference>
<organism evidence="10 11">
    <name type="scientific">Parasulfuritortus cantonensis</name>
    <dbReference type="NCBI Taxonomy" id="2528202"/>
    <lineage>
        <taxon>Bacteria</taxon>
        <taxon>Pseudomonadati</taxon>
        <taxon>Pseudomonadota</taxon>
        <taxon>Betaproteobacteria</taxon>
        <taxon>Nitrosomonadales</taxon>
        <taxon>Thiobacillaceae</taxon>
        <taxon>Parasulfuritortus</taxon>
    </lineage>
</organism>
<dbReference type="NCBIfam" id="NF000908">
    <property type="entry name" value="PRK00089.1"/>
    <property type="match status" value="1"/>
</dbReference>
<evidence type="ECO:0000256" key="6">
    <source>
        <dbReference type="ARBA" id="ARBA00023134"/>
    </source>
</evidence>
<keyword evidence="7" id="KW-0699">rRNA-binding</keyword>
<comment type="caution">
    <text evidence="10">The sequence shown here is derived from an EMBL/GenBank/DDBJ whole genome shotgun (WGS) entry which is preliminary data.</text>
</comment>
<dbReference type="InterPro" id="IPR027417">
    <property type="entry name" value="P-loop_NTPase"/>
</dbReference>
<dbReference type="NCBIfam" id="TIGR00436">
    <property type="entry name" value="era"/>
    <property type="match status" value="1"/>
</dbReference>
<dbReference type="GO" id="GO:0070181">
    <property type="term" value="F:small ribosomal subunit rRNA binding"/>
    <property type="evidence" value="ECO:0007669"/>
    <property type="project" value="UniProtKB-UniRule"/>
</dbReference>
<dbReference type="GO" id="GO:0003924">
    <property type="term" value="F:GTPase activity"/>
    <property type="evidence" value="ECO:0007669"/>
    <property type="project" value="UniProtKB-UniRule"/>
</dbReference>
<evidence type="ECO:0000256" key="8">
    <source>
        <dbReference type="PROSITE-ProRule" id="PRU01050"/>
    </source>
</evidence>
<evidence type="ECO:0000256" key="1">
    <source>
        <dbReference type="ARBA" id="ARBA00007921"/>
    </source>
</evidence>
<feature type="domain" description="Era-type G" evidence="9">
    <location>
        <begin position="9"/>
        <end position="176"/>
    </location>
</feature>
<dbReference type="AlphaFoldDB" id="A0A4V2NVZ8"/>
<evidence type="ECO:0000259" key="9">
    <source>
        <dbReference type="PROSITE" id="PS51713"/>
    </source>
</evidence>
<evidence type="ECO:0000256" key="7">
    <source>
        <dbReference type="HAMAP-Rule" id="MF_00367"/>
    </source>
</evidence>
<dbReference type="SUPFAM" id="SSF52540">
    <property type="entry name" value="P-loop containing nucleoside triphosphate hydrolases"/>
    <property type="match status" value="1"/>
</dbReference>
<evidence type="ECO:0000256" key="4">
    <source>
        <dbReference type="ARBA" id="ARBA00022741"/>
    </source>
</evidence>
<dbReference type="HAMAP" id="MF_00367">
    <property type="entry name" value="GTPase_Era"/>
    <property type="match status" value="1"/>
</dbReference>
<evidence type="ECO:0000313" key="10">
    <source>
        <dbReference type="EMBL" id="TCJ15422.1"/>
    </source>
</evidence>
<dbReference type="Gene3D" id="3.30.300.20">
    <property type="match status" value="1"/>
</dbReference>
<dbReference type="InterPro" id="IPR005225">
    <property type="entry name" value="Small_GTP-bd"/>
</dbReference>
<dbReference type="GO" id="GO:0000028">
    <property type="term" value="P:ribosomal small subunit assembly"/>
    <property type="evidence" value="ECO:0007669"/>
    <property type="project" value="TreeGrafter"/>
</dbReference>
<feature type="region of interest" description="G5" evidence="8">
    <location>
        <begin position="155"/>
        <end position="157"/>
    </location>
</feature>
<dbReference type="RefSeq" id="WP_131446134.1">
    <property type="nucleotide sequence ID" value="NZ_SJZB01000027.1"/>
</dbReference>
<feature type="region of interest" description="G1" evidence="8">
    <location>
        <begin position="17"/>
        <end position="24"/>
    </location>
</feature>
<dbReference type="Proteomes" id="UP000295443">
    <property type="component" value="Unassembled WGS sequence"/>
</dbReference>
<comment type="similarity">
    <text evidence="1 7 8">Belongs to the TRAFAC class TrmE-Era-EngA-EngB-Septin-like GTPase superfamily. Era GTPase family.</text>
</comment>
<name>A0A4V2NVZ8_9PROT</name>
<feature type="binding site" evidence="7">
    <location>
        <begin position="64"/>
        <end position="68"/>
    </location>
    <ligand>
        <name>GTP</name>
        <dbReference type="ChEBI" id="CHEBI:37565"/>
    </ligand>
</feature>
<keyword evidence="7" id="KW-0472">Membrane</keyword>
<comment type="subcellular location">
    <subcellularLocation>
        <location evidence="7">Cytoplasm</location>
    </subcellularLocation>
    <subcellularLocation>
        <location evidence="7">Cell membrane</location>
        <topology evidence="7">Peripheral membrane protein</topology>
    </subcellularLocation>
</comment>
<comment type="function">
    <text evidence="7">An essential GTPase that binds both GDP and GTP, with rapid nucleotide exchange. Plays a role in 16S rRNA processing and 30S ribosomal subunit biogenesis and possibly also in cell cycle regulation and energy metabolism.</text>
</comment>
<reference evidence="10 11" key="1">
    <citation type="submission" date="2019-03" db="EMBL/GenBank/DDBJ databases">
        <title>Genome sequence of Thiobacillaceae bacterium LSR1, a sulfur-oxidizing bacterium isolated from freshwater sediment.</title>
        <authorList>
            <person name="Li S."/>
        </authorList>
    </citation>
    <scope>NUCLEOTIDE SEQUENCE [LARGE SCALE GENOMIC DNA]</scope>
    <source>
        <strain evidence="10 11">LSR1</strain>
    </source>
</reference>
<keyword evidence="4 7" id="KW-0547">Nucleotide-binding</keyword>
<dbReference type="Pfam" id="PF07650">
    <property type="entry name" value="KH_2"/>
    <property type="match status" value="1"/>
</dbReference>
<feature type="binding site" evidence="7">
    <location>
        <begin position="125"/>
        <end position="128"/>
    </location>
    <ligand>
        <name>GTP</name>
        <dbReference type="ChEBI" id="CHEBI:37565"/>
    </ligand>
</feature>
<dbReference type="FunFam" id="3.30.300.20:FF:000003">
    <property type="entry name" value="GTPase Era"/>
    <property type="match status" value="1"/>
</dbReference>
<dbReference type="NCBIfam" id="TIGR00231">
    <property type="entry name" value="small_GTP"/>
    <property type="match status" value="1"/>
</dbReference>
<dbReference type="InterPro" id="IPR030388">
    <property type="entry name" value="G_ERA_dom"/>
</dbReference>
<keyword evidence="7" id="KW-0963">Cytoplasm</keyword>
<dbReference type="Pfam" id="PF01926">
    <property type="entry name" value="MMR_HSR1"/>
    <property type="match status" value="1"/>
</dbReference>
<keyword evidence="7" id="KW-1003">Cell membrane</keyword>
<keyword evidence="3 7" id="KW-0690">Ribosome biogenesis</keyword>
<dbReference type="InterPro" id="IPR009019">
    <property type="entry name" value="KH_sf_prok-type"/>
</dbReference>
<dbReference type="SUPFAM" id="SSF54814">
    <property type="entry name" value="Prokaryotic type KH domain (KH-domain type II)"/>
    <property type="match status" value="1"/>
</dbReference>
<dbReference type="GO" id="GO:0005829">
    <property type="term" value="C:cytosol"/>
    <property type="evidence" value="ECO:0007669"/>
    <property type="project" value="TreeGrafter"/>
</dbReference>
<sequence>MTSPAGIRRAGYIAVVGRPNVGKSTLINTLVGAKVSIVSSKPQTTRHRVLGVRTEVDAQFVFVDTPGFQTKHRNALNQSMNRVVTQVLAEVDAVLFLIESLKFTPADERVLKLLPTGTPVVLVVNKVDQVADKPRLLPFLQAAAGRFPFAEIVPLSALDGKDGDRLLGIVGKYLPESEPFFEEDAITDRSERFLAAEILREKVFRLTGDEIPYGVAVEIEQYETEPSGLRRIHAVIWVDRDAHKPILLGKGGEHLKRISTEARQDMEKLFDAKVFLQCWVKVKSGWTDNAALLKSLGHE</sequence>
<keyword evidence="11" id="KW-1185">Reference proteome</keyword>
<comment type="subunit">
    <text evidence="7">Monomer.</text>
</comment>
<dbReference type="GO" id="GO:0005886">
    <property type="term" value="C:plasma membrane"/>
    <property type="evidence" value="ECO:0007669"/>
    <property type="project" value="UniProtKB-SubCell"/>
</dbReference>
<feature type="binding site" evidence="7">
    <location>
        <begin position="17"/>
        <end position="24"/>
    </location>
    <ligand>
        <name>GTP</name>
        <dbReference type="ChEBI" id="CHEBI:37565"/>
    </ligand>
</feature>
<proteinExistence type="inferred from homology"/>
<feature type="region of interest" description="G2" evidence="8">
    <location>
        <begin position="43"/>
        <end position="47"/>
    </location>
</feature>
<feature type="region of interest" description="G4" evidence="8">
    <location>
        <begin position="125"/>
        <end position="128"/>
    </location>
</feature>
<dbReference type="InterPro" id="IPR004044">
    <property type="entry name" value="KH_dom_type_2"/>
</dbReference>
<dbReference type="OrthoDB" id="9805918at2"/>
<feature type="region of interest" description="G3" evidence="8">
    <location>
        <begin position="64"/>
        <end position="67"/>
    </location>
</feature>
<accession>A0A4V2NVZ8</accession>
<gene>
    <name evidence="7" type="primary">era</name>
    <name evidence="10" type="ORF">EZJ19_07350</name>
</gene>
<dbReference type="CDD" id="cd04163">
    <property type="entry name" value="Era"/>
    <property type="match status" value="1"/>
</dbReference>
<dbReference type="InterPro" id="IPR006073">
    <property type="entry name" value="GTP-bd"/>
</dbReference>
<dbReference type="PANTHER" id="PTHR42698:SF1">
    <property type="entry name" value="GTPASE ERA, MITOCHONDRIAL"/>
    <property type="match status" value="1"/>
</dbReference>
<keyword evidence="6 7" id="KW-0342">GTP-binding</keyword>
<evidence type="ECO:0000256" key="2">
    <source>
        <dbReference type="ARBA" id="ARBA00020484"/>
    </source>
</evidence>
<dbReference type="InterPro" id="IPR005662">
    <property type="entry name" value="GTPase_Era-like"/>
</dbReference>
<dbReference type="EMBL" id="SJZB01000027">
    <property type="protein sequence ID" value="TCJ15422.1"/>
    <property type="molecule type" value="Genomic_DNA"/>
</dbReference>
<dbReference type="CDD" id="cd22534">
    <property type="entry name" value="KH-II_Era"/>
    <property type="match status" value="1"/>
</dbReference>
<evidence type="ECO:0000256" key="3">
    <source>
        <dbReference type="ARBA" id="ARBA00022517"/>
    </source>
</evidence>
<evidence type="ECO:0000256" key="5">
    <source>
        <dbReference type="ARBA" id="ARBA00022884"/>
    </source>
</evidence>
<dbReference type="Gene3D" id="3.40.50.300">
    <property type="entry name" value="P-loop containing nucleotide triphosphate hydrolases"/>
    <property type="match status" value="1"/>
</dbReference>
<evidence type="ECO:0000313" key="11">
    <source>
        <dbReference type="Proteomes" id="UP000295443"/>
    </source>
</evidence>
<dbReference type="GO" id="GO:0043024">
    <property type="term" value="F:ribosomal small subunit binding"/>
    <property type="evidence" value="ECO:0007669"/>
    <property type="project" value="TreeGrafter"/>
</dbReference>
<keyword evidence="5 7" id="KW-0694">RNA-binding</keyword>
<dbReference type="GO" id="GO:0005525">
    <property type="term" value="F:GTP binding"/>
    <property type="evidence" value="ECO:0007669"/>
    <property type="project" value="UniProtKB-UniRule"/>
</dbReference>
<protein>
    <recommendedName>
        <fullName evidence="2 7">GTPase Era</fullName>
    </recommendedName>
</protein>
<dbReference type="PANTHER" id="PTHR42698">
    <property type="entry name" value="GTPASE ERA"/>
    <property type="match status" value="1"/>
</dbReference>
<dbReference type="InterPro" id="IPR015946">
    <property type="entry name" value="KH_dom-like_a/b"/>
</dbReference>